<proteinExistence type="predicted"/>
<protein>
    <recommendedName>
        <fullName evidence="2">J domain-containing protein</fullName>
    </recommendedName>
</protein>
<accession>A0ABN9UYH3</accession>
<name>A0ABN9UYH3_9DINO</name>
<organism evidence="3 4">
    <name type="scientific">Prorocentrum cordatum</name>
    <dbReference type="NCBI Taxonomy" id="2364126"/>
    <lineage>
        <taxon>Eukaryota</taxon>
        <taxon>Sar</taxon>
        <taxon>Alveolata</taxon>
        <taxon>Dinophyceae</taxon>
        <taxon>Prorocentrales</taxon>
        <taxon>Prorocentraceae</taxon>
        <taxon>Prorocentrum</taxon>
    </lineage>
</organism>
<dbReference type="Pfam" id="PF00226">
    <property type="entry name" value="DnaJ"/>
    <property type="match status" value="1"/>
</dbReference>
<evidence type="ECO:0000256" key="1">
    <source>
        <dbReference type="SAM" id="MobiDB-lite"/>
    </source>
</evidence>
<evidence type="ECO:0000259" key="2">
    <source>
        <dbReference type="PROSITE" id="PS50076"/>
    </source>
</evidence>
<sequence>MPTLPRSRRATASWSSSGTVADHPDKNPDNAEAAEEKIRRINNAYETLSNPAKRMVYDNQARSMETKARGMRVDTSMIKPRMSIPKAFMLHPMGHPDRFLRAIGRGLAFHCRADLPEVEFDAFFQAARFSLWWLPLVNNMCRLRTQPLDVSTGIVGAKQARLAQQASSGPSGQILSFGLGPGDSQSDVMLSDNEQPQCTNVIAVASPDYPGAYRFEAAYCPGHYLSFDPPKHAQMMRGGDQFAVIDFVLTDFLVSENFKTIDEVLIPAVEALGGGKEGVSLTRVCQNSGVVHHFQKTMGGVIWDFEDFRLHFHAHSDIWDYDPTSQSLRLRGPQEKLAQSLRRARAAAEVASLMSAARQQPAWLPLDAAARALRLLRQGAGAPKAAAGAEALRKAAEAEAKLLRVVCSMCRAGDEHVSLGGLCDAWRALSSGTDGSQADPEAAQLRAEALEAVVKCASEQVVEEQVSFDIPILGALVAMPLDWERCAQVALEKARQVISSEPIARLVPLLREFAGARARKLCDCLATAAIMKVFAAEPAVAIDALDAMVSGGFGLEGAPMVLEMLLGKVPWTASAPVIAGLAEHGAAGDDLDKCWGAVLEPSALETLPGPLLARLALAAAGRRGAGAAGAAGARLQAVALPLAARLRDVPLPLAADVAVCAAGSGPECAGLLEAAVARVAAEGSEPPPADLLRVTQALLPLGDLGTAPRDAAVRCWRRRLEAGAAAAREARAKAQELRVGDAIEVFGLTSETGRPLNGRSGSVTRPIPEKGRFEVRLSLGFSAAETVSLNPKNLRKVRAGTGVAGPTPAELPLGLSADELSRVLAAVAPAAAQSGDGGRALLELLAEEILEQQSGLTAGQQGAVW</sequence>
<dbReference type="Gene3D" id="1.10.287.110">
    <property type="entry name" value="DnaJ domain"/>
    <property type="match status" value="1"/>
</dbReference>
<dbReference type="Proteomes" id="UP001189429">
    <property type="component" value="Unassembled WGS sequence"/>
</dbReference>
<dbReference type="InterPro" id="IPR001623">
    <property type="entry name" value="DnaJ_domain"/>
</dbReference>
<dbReference type="SUPFAM" id="SSF46565">
    <property type="entry name" value="Chaperone J-domain"/>
    <property type="match status" value="1"/>
</dbReference>
<dbReference type="PROSITE" id="PS50076">
    <property type="entry name" value="DNAJ_2"/>
    <property type="match status" value="1"/>
</dbReference>
<dbReference type="CDD" id="cd06257">
    <property type="entry name" value="DnaJ"/>
    <property type="match status" value="1"/>
</dbReference>
<comment type="caution">
    <text evidence="3">The sequence shown here is derived from an EMBL/GenBank/DDBJ whole genome shotgun (WGS) entry which is preliminary data.</text>
</comment>
<feature type="region of interest" description="Disordered" evidence="1">
    <location>
        <begin position="1"/>
        <end position="31"/>
    </location>
</feature>
<feature type="domain" description="J" evidence="2">
    <location>
        <begin position="1"/>
        <end position="61"/>
    </location>
</feature>
<keyword evidence="4" id="KW-1185">Reference proteome</keyword>
<dbReference type="InterPro" id="IPR036869">
    <property type="entry name" value="J_dom_sf"/>
</dbReference>
<dbReference type="EMBL" id="CAUYUJ010016369">
    <property type="protein sequence ID" value="CAK0864468.1"/>
    <property type="molecule type" value="Genomic_DNA"/>
</dbReference>
<evidence type="ECO:0000313" key="3">
    <source>
        <dbReference type="EMBL" id="CAK0864468.1"/>
    </source>
</evidence>
<evidence type="ECO:0000313" key="4">
    <source>
        <dbReference type="Proteomes" id="UP001189429"/>
    </source>
</evidence>
<gene>
    <name evidence="3" type="ORF">PCOR1329_LOCUS52359</name>
</gene>
<feature type="compositionally biased region" description="Basic and acidic residues" evidence="1">
    <location>
        <begin position="22"/>
        <end position="31"/>
    </location>
</feature>
<reference evidence="3" key="1">
    <citation type="submission" date="2023-10" db="EMBL/GenBank/DDBJ databases">
        <authorList>
            <person name="Chen Y."/>
            <person name="Shah S."/>
            <person name="Dougan E. K."/>
            <person name="Thang M."/>
            <person name="Chan C."/>
        </authorList>
    </citation>
    <scope>NUCLEOTIDE SEQUENCE [LARGE SCALE GENOMIC DNA]</scope>
</reference>